<feature type="region of interest" description="Disordered" evidence="4">
    <location>
        <begin position="2727"/>
        <end position="2749"/>
    </location>
</feature>
<evidence type="ECO:0000313" key="7">
    <source>
        <dbReference type="EMBL" id="GAA4649511.1"/>
    </source>
</evidence>
<dbReference type="InterPro" id="IPR037524">
    <property type="entry name" value="PA14/GLEYA"/>
</dbReference>
<feature type="region of interest" description="Disordered" evidence="4">
    <location>
        <begin position="2889"/>
        <end position="2931"/>
    </location>
</feature>
<evidence type="ECO:0000259" key="5">
    <source>
        <dbReference type="PROSITE" id="PS50268"/>
    </source>
</evidence>
<keyword evidence="1" id="KW-0732">Signal</keyword>
<dbReference type="NCBIfam" id="NF012209">
    <property type="entry name" value="LEPR-8K"/>
    <property type="match status" value="1"/>
</dbReference>
<dbReference type="PROSITE" id="PS50268">
    <property type="entry name" value="CADHERIN_2"/>
    <property type="match status" value="1"/>
</dbReference>
<dbReference type="SMART" id="SM00758">
    <property type="entry name" value="PA14"/>
    <property type="match status" value="1"/>
</dbReference>
<evidence type="ECO:0000256" key="2">
    <source>
        <dbReference type="ARBA" id="ARBA00022737"/>
    </source>
</evidence>
<feature type="region of interest" description="Disordered" evidence="4">
    <location>
        <begin position="1556"/>
        <end position="1575"/>
    </location>
</feature>
<dbReference type="PANTHER" id="PTHR45739:SF8">
    <property type="entry name" value="FRAS1-RELATED EXTRACELLULAR MATRIX PROTEIN 1"/>
    <property type="match status" value="1"/>
</dbReference>
<reference evidence="8" key="1">
    <citation type="journal article" date="2019" name="Int. J. Syst. Evol. Microbiol.">
        <title>The Global Catalogue of Microorganisms (GCM) 10K type strain sequencing project: providing services to taxonomists for standard genome sequencing and annotation.</title>
        <authorList>
            <consortium name="The Broad Institute Genomics Platform"/>
            <consortium name="The Broad Institute Genome Sequencing Center for Infectious Disease"/>
            <person name="Wu L."/>
            <person name="Ma J."/>
        </authorList>
    </citation>
    <scope>NUCLEOTIDE SEQUENCE [LARGE SCALE GENOMIC DNA]</scope>
    <source>
        <strain evidence="8">JCM 17805</strain>
    </source>
</reference>
<evidence type="ECO:0000259" key="6">
    <source>
        <dbReference type="PROSITE" id="PS51820"/>
    </source>
</evidence>
<feature type="domain" description="Cadherin" evidence="5">
    <location>
        <begin position="1595"/>
        <end position="1715"/>
    </location>
</feature>
<dbReference type="InterPro" id="IPR015919">
    <property type="entry name" value="Cadherin-like_sf"/>
</dbReference>
<dbReference type="InterPro" id="IPR053786">
    <property type="entry name" value="LEPRxLL_CS"/>
</dbReference>
<protein>
    <recommendedName>
        <fullName evidence="9">PA14 domain-containing protein</fullName>
    </recommendedName>
</protein>
<dbReference type="SMART" id="SM00736">
    <property type="entry name" value="CADG"/>
    <property type="match status" value="1"/>
</dbReference>
<dbReference type="Gene3D" id="2.60.40.10">
    <property type="entry name" value="Immunoglobulins"/>
    <property type="match status" value="1"/>
</dbReference>
<gene>
    <name evidence="7" type="ORF">GCM10023116_17850</name>
</gene>
<sequence length="2961" mass="316242">MRFLLQALEPRVLLDAAGLATLADTSPSPVEHHDINLTDTDYLEVVDRLLRSVAETKAPEIADAGSSSRKMQEDATTPLVIDGISVSHPVAEEVLSLTIRVADNNPKVDPGSLDRILTLGDSTDVTVTPNADGLTLVGTSAALNHALTGMTILPAGHFNGTMTLTFQATDDSGDSSDPLAVDIMVRPVNDPVTISDDIHLSAQEGGTVTFAADQFGLRDPDIDTGDQLLQQMTVRIDSLPLEGQLTFKGNRMVVGTTFSYDQLDKLVYTHNGQDVSAGETDQFRVTVFDGAGTSDDGDVIIDLQPKNLPPAISVGDNTLFEGQGKDLGLSLQDSEISHADAPENVQVSVTGVSAGLASEGRLFLDNDGDGVFGAGDTELTVGSMFTADLLGKVAYEHNGGETGNNGDLSFTLAVTDAGGGTGDAGKLTATQTIELDILPVDDDPVLVTNHPITVTPCSATRIDRDHLRSEDIDNRPSELVYTLESSPVYGLVVVNIGGTPKEVSVGARFTQKQIDEGEVSYLQTANVSGSVTDTFMFSVRDSTLKAWPNPGEEGGVRHGEGQPIATDNRFTIQIPEPSTKPCEGLLPEDGLEELKPTFPVNNNEGAPKPVMTIEGGEALITNVNLNYSMISKDGTEETPPSEVLFTVTRLPPNGELQVYDGVKWVEVGKNLIGGHACGEQLNDIKSYGYFTQQNINSNCVRFVHDGSEDHVSSFEFSVGDGGPNRAYGTLGLGAIPVNDRPVARGGELTVIEKAGTQTGIAAITDKQIMATDVDGSEDYPVITDVRGQPVAVRQGGLLAEVYDTGAALSKLSDIEALTHQEPDSFFTATTFSYTDHGRHTLSDFLGVEDSHTLFGNPDAHLHTMAFRFSGYIDLKAGDHHFSVGSDDGFVLRVGGRDISRYDGNRPYSRDNKGSGDFHVDRDGLYPVELIYWENGGKAKLDVELEGQSINPDILFKPSAAVEPEGQDIYQSLTDVDGRSISVCRGGLLGEVFDTGGSLLGDWIETLASLNSIASAERLMSEPPDGVFKASSFHYTDQGRHNLQDFLGTTDAQSLRGGNKQAALTTMAFHFRGYIDLFAGEHQFDIGSDDGFRLNIDGQTVSQHDGNRAYAKSQGTFTAAKAGLYPIDLVYWENGGDARLTVEMDGKALDPDRLHALPFPVEQKGRDTDSVGYIEGLPDDLWFKIRDLPRQGVLEYWDGSAWAAVTTTQWFSAERVKTAAGGYDSGLRYRHSGKDQPVNLSDSFVFDVRDDLGKPVTPFDVRDSISPPSSSHLSNPATVTIWVAPWNDPPLIPTTPDAPDINGQDMFGQDATAINHTLVLAEGETGVISAQQHLHAIDSDNNENQLRYRLRESVSHGQLMRGSRVLEAGDVFTQADINRGLISYKHDGNEDHRDQFRFVVSDGLAESPLSTFAIDIIPRNDFVTLNAPKQVDGRGSATIDLRGKILVEDVDLAAIDTGETDQLTLFLRLTLKGESALYDEANLHLDKPAGLFLFERGNDSPSIGMTGTLADIQTALGSLILRIDDTAGDRGDKDAILQLHVTADDRLYQNGELVQPDQMANGGRVNENGTPVNESNNTVSRAIDILVSTENDPPVITAPQQISAREDEPFTFTGDNAVSISDPDAFGSAVNVTLTVEHGKLKVEGHHDSAIALSDSLSKINRLLANLEYQGNQDYNGPDQLTIVVDDQGYHGDQPAKTDSQTIAIDVIPVNDPPVLAVPGVQTLGTSTSLIFSPANGNPITVDEPADKPYPSFTDQIEVTLTLDDASGQLNLSASSGVTITDGAEGTAAMTFRGTLAKANAALNGLRYTPSAANLDRTVILTVNVDDLDNGQNNPLRVVSDQILINVSAVNDPAWVTVADEKVTINEDSPWGPLTTITVFDVDDFGGEMALTIHAASGALKVDSAYASMVTETAPYLITLTGTKDNINKALTTLQYRPAPNLHAALNVRLIVDDKGHTGLPGEASKEVSFVIDVRSVNDAPVASGSAQIPAVLEDTQAANIYGSSLISLLRGNYDDAVDDWFPQMHATPLTYVAFIGNLSNAQQGTWQVGDGAGRWLDIPAGLNNQQAFLARSDHLLRFVPATDFHGVPGHLEVRLGDGSVPDLAMSTASSDLKNPETTGGVGRTGVWSVSVVTIDTRVTSVNDRPSAASGARLAAVAEDHKNPPGERVDNLFRPVYSDDIDNQTAIAGGEKADTPMGGIAVVGNAATPSEGLWQYTTGSGWQTIPVVSDQQAQLLPNEAKLRFLPATDFNGEPGVLSVRLSDQPVVSNRRDISGALGPTDQWSLLTSLKTKVIAVNDAPVLTGFGGTVIYTEGRDLGVPVILASSGAVSDVELILRGEDDFESATLVVQRAGGANSQDQFDFDFTGKGLVLSGLQIVESTAGAVADVTNNRGGRLAIEFLKPANKAIVDKIIQSITFANTDDSLAAGMTQNIAINFHFDDGNDPAALPQGTGVRETTVSVTVRMVGTNDPPIARDDVNTCTADSALAVEFHEGVLVNDSDPDIGDQLSVISVAGRDMSGQAVSVNEGQLVKGDNGGFFVINADGSYQFDPVGDFSYLSKGESAETAVIYTISDSQGLNAQASLTITVTMGDKPPDPPHPFGKVIAIDNLGTVTRDRVLSAIGNVITDDDGFGVDIGSGRLHVFEVNNCSLCIGQFIQGDYGRLKVTWNGDYVYELDNDSADVRAMLPGQRYTDQFTYTAGLSVGHSSVRDQAMLTISVIVPQDPYIPPYEKPTPVTPDRPDRDQENPFGQETAVIPGIGITLLRFPEDPRLNPLRLSALLPDQLVTEHLYRFAIPSGAFEHTDRSQQVRLEASLADGSGLPDYIQFDSENGVFVVNADAARALGVDHLDILVRGRDQTGNEAATTFAISFMQQAEAPAAADVETLDDLEAPAAGNPDDSSSAEERNSDLDKMHFPGDASYTPPSGSSFHGAGLDQQLRQAVMTTGFVFQRDQLLAHLSAGE</sequence>
<dbReference type="InterPro" id="IPR006644">
    <property type="entry name" value="Cadg"/>
</dbReference>
<evidence type="ECO:0000256" key="3">
    <source>
        <dbReference type="ARBA" id="ARBA00023180"/>
    </source>
</evidence>
<dbReference type="InterPro" id="IPR002126">
    <property type="entry name" value="Cadherin-like_dom"/>
</dbReference>
<dbReference type="PROSITE" id="PS51854">
    <property type="entry name" value="CSPG"/>
    <property type="match status" value="3"/>
</dbReference>
<dbReference type="InterPro" id="IPR039005">
    <property type="entry name" value="CSPG_rpt"/>
</dbReference>
<dbReference type="InterPro" id="IPR051561">
    <property type="entry name" value="FRAS1_ECM"/>
</dbReference>
<dbReference type="SUPFAM" id="SSF49313">
    <property type="entry name" value="Cadherin-like"/>
    <property type="match status" value="1"/>
</dbReference>
<accession>A0ABP8V0S4</accession>
<keyword evidence="2" id="KW-0677">Repeat</keyword>
<dbReference type="InterPro" id="IPR013783">
    <property type="entry name" value="Ig-like_fold"/>
</dbReference>
<dbReference type="InterPro" id="IPR011658">
    <property type="entry name" value="PA14_dom"/>
</dbReference>
<keyword evidence="3" id="KW-0325">Glycoprotein</keyword>
<dbReference type="EMBL" id="BAABFL010000135">
    <property type="protein sequence ID" value="GAA4649511.1"/>
    <property type="molecule type" value="Genomic_DNA"/>
</dbReference>
<dbReference type="PROSITE" id="PS51820">
    <property type="entry name" value="PA14"/>
    <property type="match status" value="2"/>
</dbReference>
<feature type="compositionally biased region" description="Polar residues" evidence="4">
    <location>
        <begin position="1566"/>
        <end position="1575"/>
    </location>
</feature>
<feature type="compositionally biased region" description="Basic and acidic residues" evidence="4">
    <location>
        <begin position="2902"/>
        <end position="2914"/>
    </location>
</feature>
<dbReference type="Pfam" id="PF17803">
    <property type="entry name" value="Cadherin_4"/>
    <property type="match status" value="1"/>
</dbReference>
<organism evidence="7 8">
    <name type="scientific">Kistimonas scapharcae</name>
    <dbReference type="NCBI Taxonomy" id="1036133"/>
    <lineage>
        <taxon>Bacteria</taxon>
        <taxon>Pseudomonadati</taxon>
        <taxon>Pseudomonadota</taxon>
        <taxon>Gammaproteobacteria</taxon>
        <taxon>Oceanospirillales</taxon>
        <taxon>Endozoicomonadaceae</taxon>
        <taxon>Kistimonas</taxon>
    </lineage>
</organism>
<dbReference type="InterPro" id="IPR010221">
    <property type="entry name" value="VCBS_dom"/>
</dbReference>
<evidence type="ECO:0008006" key="9">
    <source>
        <dbReference type="Google" id="ProtNLM"/>
    </source>
</evidence>
<dbReference type="NCBIfam" id="TIGR01965">
    <property type="entry name" value="VCBS_repeat"/>
    <property type="match status" value="1"/>
</dbReference>
<dbReference type="Pfam" id="PF16184">
    <property type="entry name" value="Cadherin_3"/>
    <property type="match status" value="3"/>
</dbReference>
<feature type="domain" description="PA14" evidence="6">
    <location>
        <begin position="792"/>
        <end position="960"/>
    </location>
</feature>
<dbReference type="SUPFAM" id="SSF56988">
    <property type="entry name" value="Anthrax protective antigen"/>
    <property type="match status" value="1"/>
</dbReference>
<dbReference type="InterPro" id="IPR040853">
    <property type="entry name" value="RapA2_cadherin-like"/>
</dbReference>
<proteinExistence type="predicted"/>
<evidence type="ECO:0000256" key="1">
    <source>
        <dbReference type="ARBA" id="ARBA00022729"/>
    </source>
</evidence>
<keyword evidence="8" id="KW-1185">Reference proteome</keyword>
<evidence type="ECO:0000256" key="4">
    <source>
        <dbReference type="SAM" id="MobiDB-lite"/>
    </source>
</evidence>
<feature type="domain" description="PA14" evidence="6">
    <location>
        <begin position="1008"/>
        <end position="1158"/>
    </location>
</feature>
<name>A0ABP8V0S4_9GAMM</name>
<comment type="caution">
    <text evidence="7">The sequence shown here is derived from an EMBL/GenBank/DDBJ whole genome shotgun (WGS) entry which is preliminary data.</text>
</comment>
<evidence type="ECO:0000313" key="8">
    <source>
        <dbReference type="Proteomes" id="UP001500604"/>
    </source>
</evidence>
<dbReference type="PANTHER" id="PTHR45739">
    <property type="entry name" value="MATRIX PROTEIN, PUTATIVE-RELATED"/>
    <property type="match status" value="1"/>
</dbReference>
<dbReference type="Proteomes" id="UP001500604">
    <property type="component" value="Unassembled WGS sequence"/>
</dbReference>
<dbReference type="Pfam" id="PF07691">
    <property type="entry name" value="PA14"/>
    <property type="match status" value="1"/>
</dbReference>
<feature type="compositionally biased region" description="Pro residues" evidence="4">
    <location>
        <begin position="2727"/>
        <end position="2737"/>
    </location>
</feature>